<accession>A0A9P3GSY0</accession>
<name>A0A9P3GSY0_9APHY</name>
<sequence length="460" mass="49609">MKDELAAARQDAARTEGALRAEIEGMKRVQDELQAKLDAALKAAEPAPVVVADRVETGVRRRAADDDDADAEAALAVGPPKRPRVEVRDETSELPPQRSGSGLFTGFNDMVERLNTNFHTQAADGTASPHAEKRGSPPTAAVLDRELSELRRANAELATEHAQAKVALGDLQSKHAQAEAALAGAKSGLEALSRIRAEHQESQAAVAGLERDLCELRKAHTDMTTKHAHAEAALAAAKNELEDRSRLRAEHQESQAIAVALCRDLSELRRENTDLSTKLAQAEAALGEAANEIERLSRVCAEHQESQFTTADRDKDLFELRKANTDLSTRHAEVEAALATATAEIEGLHAAARSAEAEHSGRANLLWKAEMRLTVAQEGAAQREAELRGELAALQQTAGDLLADAGYLRGTLETVRAAHDEECAALREENARLLSEGETVRAEHRKLCSKLLELAVSANE</sequence>
<dbReference type="EMBL" id="BPQB01000146">
    <property type="protein sequence ID" value="GJF00337.1"/>
    <property type="molecule type" value="Genomic_DNA"/>
</dbReference>
<feature type="coiled-coil region" evidence="1">
    <location>
        <begin position="192"/>
        <end position="306"/>
    </location>
</feature>
<evidence type="ECO:0000313" key="4">
    <source>
        <dbReference type="Proteomes" id="UP000703269"/>
    </source>
</evidence>
<feature type="coiled-coil region" evidence="1">
    <location>
        <begin position="140"/>
        <end position="167"/>
    </location>
</feature>
<keyword evidence="1" id="KW-0175">Coiled coil</keyword>
<feature type="region of interest" description="Disordered" evidence="2">
    <location>
        <begin position="60"/>
        <end position="105"/>
    </location>
</feature>
<reference evidence="3 4" key="1">
    <citation type="submission" date="2021-08" db="EMBL/GenBank/DDBJ databases">
        <title>Draft Genome Sequence of Phanerochaete sordida strain YK-624.</title>
        <authorList>
            <person name="Mori T."/>
            <person name="Dohra H."/>
            <person name="Suzuki T."/>
            <person name="Kawagishi H."/>
            <person name="Hirai H."/>
        </authorList>
    </citation>
    <scope>NUCLEOTIDE SEQUENCE [LARGE SCALE GENOMIC DNA]</scope>
    <source>
        <strain evidence="3 4">YK-624</strain>
    </source>
</reference>
<protein>
    <submittedName>
        <fullName evidence="3">Uncharacterized protein</fullName>
    </submittedName>
</protein>
<dbReference type="PANTHER" id="PTHR23159:SF66">
    <property type="entry name" value="OS04G0158400 PROTEIN"/>
    <property type="match status" value="1"/>
</dbReference>
<proteinExistence type="predicted"/>
<dbReference type="PANTHER" id="PTHR23159">
    <property type="entry name" value="CENTROSOMAL PROTEIN 2"/>
    <property type="match status" value="1"/>
</dbReference>
<gene>
    <name evidence="3" type="ORF">PsYK624_166220</name>
</gene>
<evidence type="ECO:0000256" key="2">
    <source>
        <dbReference type="SAM" id="MobiDB-lite"/>
    </source>
</evidence>
<organism evidence="3 4">
    <name type="scientific">Phanerochaete sordida</name>
    <dbReference type="NCBI Taxonomy" id="48140"/>
    <lineage>
        <taxon>Eukaryota</taxon>
        <taxon>Fungi</taxon>
        <taxon>Dikarya</taxon>
        <taxon>Basidiomycota</taxon>
        <taxon>Agaricomycotina</taxon>
        <taxon>Agaricomycetes</taxon>
        <taxon>Polyporales</taxon>
        <taxon>Phanerochaetaceae</taxon>
        <taxon>Phanerochaete</taxon>
    </lineage>
</organism>
<evidence type="ECO:0000256" key="1">
    <source>
        <dbReference type="SAM" id="Coils"/>
    </source>
</evidence>
<dbReference type="Proteomes" id="UP000703269">
    <property type="component" value="Unassembled WGS sequence"/>
</dbReference>
<comment type="caution">
    <text evidence="3">The sequence shown here is derived from an EMBL/GenBank/DDBJ whole genome shotgun (WGS) entry which is preliminary data.</text>
</comment>
<keyword evidence="4" id="KW-1185">Reference proteome</keyword>
<evidence type="ECO:0000313" key="3">
    <source>
        <dbReference type="EMBL" id="GJF00337.1"/>
    </source>
</evidence>
<dbReference type="AlphaFoldDB" id="A0A9P3GSY0"/>